<reference evidence="2 3" key="2">
    <citation type="journal article" date="2019" name="Microbiol. Resour. Announc.">
        <title>Complete Genome Sequence of Klebsiella pneumoniae Myophage May.</title>
        <authorList>
            <person name="Nguyen K.T."/>
            <person name="Bonasera R."/>
            <person name="Benson G."/>
            <person name="Hernandez-Morales A.C."/>
            <person name="Gill J.J."/>
            <person name="Liu M."/>
        </authorList>
    </citation>
    <scope>NUCLEOTIDE SEQUENCE [LARGE SCALE GENOMIC DNA]</scope>
</reference>
<feature type="region of interest" description="Disordered" evidence="1">
    <location>
        <begin position="92"/>
        <end position="111"/>
    </location>
</feature>
<proteinExistence type="predicted"/>
<dbReference type="Proteomes" id="UP000241345">
    <property type="component" value="Segment"/>
</dbReference>
<protein>
    <submittedName>
        <fullName evidence="2">Uncharacterized protein</fullName>
    </submittedName>
</protein>
<dbReference type="EMBL" id="MG428991">
    <property type="protein sequence ID" value="AUG87981.1"/>
    <property type="molecule type" value="Genomic_DNA"/>
</dbReference>
<gene>
    <name evidence="2" type="ORF">CPT_May_067</name>
</gene>
<reference evidence="3" key="1">
    <citation type="submission" date="2017-11" db="EMBL/GenBank/DDBJ databases">
        <title>Complete Genome of Klebsiella pneumoniae Myophage May.</title>
        <authorList>
            <person name="Nguyen K."/>
            <person name="Bonasera R."/>
            <person name="Gill J.J."/>
            <person name="Liu M."/>
        </authorList>
    </citation>
    <scope>NUCLEOTIDE SEQUENCE [LARGE SCALE GENOMIC DNA]</scope>
</reference>
<keyword evidence="3" id="KW-1185">Reference proteome</keyword>
<evidence type="ECO:0000256" key="1">
    <source>
        <dbReference type="SAM" id="MobiDB-lite"/>
    </source>
</evidence>
<name>A0A2H5BNS0_9CAUD</name>
<organism evidence="2 3">
    <name type="scientific">Klebsiella phage May</name>
    <dbReference type="NCBI Taxonomy" id="2054272"/>
    <lineage>
        <taxon>Viruses</taxon>
        <taxon>Duplodnaviria</taxon>
        <taxon>Heunggongvirae</taxon>
        <taxon>Uroviricota</taxon>
        <taxon>Caudoviricetes</taxon>
        <taxon>Pantevenvirales</taxon>
        <taxon>Ackermannviridae</taxon>
        <taxon>Taipeivirus</taxon>
        <taxon>Taipeivirus may</taxon>
    </lineage>
</organism>
<accession>A0A2H5BNS0</accession>
<evidence type="ECO:0000313" key="3">
    <source>
        <dbReference type="Proteomes" id="UP000241345"/>
    </source>
</evidence>
<evidence type="ECO:0000313" key="2">
    <source>
        <dbReference type="EMBL" id="AUG87981.1"/>
    </source>
</evidence>
<sequence length="111" mass="12320">MNTTNIQLTLSSLIPAFGSNLEQINFIRNRLEDVAVQLGYVEPPREVKESEDAAAPSNLIDVYDEIGRKTSVAIQQIFEYIGFIENALGQSYHPQSDSGKEISPSNGYRSI</sequence>